<protein>
    <recommendedName>
        <fullName evidence="3">AraC family transcriptional regulator</fullName>
    </recommendedName>
</protein>
<comment type="caution">
    <text evidence="1">The sequence shown here is derived from an EMBL/GenBank/DDBJ whole genome shotgun (WGS) entry which is preliminary data.</text>
</comment>
<accession>A0ABU7ZIP3</accession>
<dbReference type="RefSeq" id="WP_334257542.1">
    <property type="nucleotide sequence ID" value="NZ_JBAKBE010000001.1"/>
</dbReference>
<dbReference type="EMBL" id="JBAKBE010000001">
    <property type="protein sequence ID" value="MEH0094695.1"/>
    <property type="molecule type" value="Genomic_DNA"/>
</dbReference>
<dbReference type="Proteomes" id="UP001380822">
    <property type="component" value="Unassembled WGS sequence"/>
</dbReference>
<proteinExistence type="predicted"/>
<evidence type="ECO:0000313" key="1">
    <source>
        <dbReference type="EMBL" id="MEH0094695.1"/>
    </source>
</evidence>
<reference evidence="1 2" key="1">
    <citation type="submission" date="2024-02" db="EMBL/GenBank/DDBJ databases">
        <title>A new putative Pannonibacter species isolated from two cases of bloodstream infections in paediatric patients.</title>
        <authorList>
            <person name="Castellana S."/>
            <person name="De Laurentiis V."/>
            <person name="Grassi M."/>
            <person name="De Leonardis F."/>
            <person name="Mosca A."/>
            <person name="De Carlo C."/>
            <person name="Sparapano E."/>
            <person name="Ronga L."/>
            <person name="Santacroce L."/>
            <person name="Chironna M."/>
            <person name="De Robertis A."/>
            <person name="Bianco A."/>
            <person name="Del Sambro L."/>
            <person name="Capozzi L."/>
            <person name="Parisi A."/>
        </authorList>
    </citation>
    <scope>NUCLEOTIDE SEQUENCE [LARGE SCALE GENOMIC DNA]</scope>
    <source>
        <strain evidence="1 2">Pt2</strain>
    </source>
</reference>
<keyword evidence="2" id="KW-1185">Reference proteome</keyword>
<organism evidence="1 2">
    <name type="scientific">Pannonibacter anstelovis</name>
    <dbReference type="NCBI Taxonomy" id="3121537"/>
    <lineage>
        <taxon>Bacteria</taxon>
        <taxon>Pseudomonadati</taxon>
        <taxon>Pseudomonadota</taxon>
        <taxon>Alphaproteobacteria</taxon>
        <taxon>Hyphomicrobiales</taxon>
        <taxon>Stappiaceae</taxon>
        <taxon>Pannonibacter</taxon>
    </lineage>
</organism>
<gene>
    <name evidence="1" type="ORF">V6L76_00415</name>
</gene>
<evidence type="ECO:0008006" key="3">
    <source>
        <dbReference type="Google" id="ProtNLM"/>
    </source>
</evidence>
<evidence type="ECO:0000313" key="2">
    <source>
        <dbReference type="Proteomes" id="UP001380822"/>
    </source>
</evidence>
<name>A0ABU7ZIP3_9HYPH</name>
<sequence>MTSPMLARPRQLFADLGSSAIERGLADPRLSQFYEDMRRAGSVTGPELQKHLPYLSLCALPDDTGTAPPIVYAGRLSSQVQLFGCVWSEQSGEAMVTPDPELERAAAGGYLSALESGTYYGYGRTGIRLGGRMHDVAYERLIMPLRPRPDSPVRMLAYFGVIQALEPQGPAPG</sequence>